<dbReference type="GO" id="GO:0004824">
    <property type="term" value="F:lysine-tRNA ligase activity"/>
    <property type="evidence" value="ECO:0007669"/>
    <property type="project" value="UniProtKB-UniRule"/>
</dbReference>
<feature type="binding site" evidence="9">
    <location>
        <position position="533"/>
    </location>
    <ligand>
        <name>Mg(2+)</name>
        <dbReference type="ChEBI" id="CHEBI:18420"/>
        <label>1</label>
    </ligand>
</feature>
<dbReference type="SUPFAM" id="SSF50249">
    <property type="entry name" value="Nucleic acid-binding proteins"/>
    <property type="match status" value="1"/>
</dbReference>
<accession>A0A7W7ZFF5</accession>
<evidence type="ECO:0000256" key="2">
    <source>
        <dbReference type="ARBA" id="ARBA00022598"/>
    </source>
</evidence>
<comment type="subcellular location">
    <subcellularLocation>
        <location evidence="9">Cytoplasm</location>
    </subcellularLocation>
</comment>
<dbReference type="GO" id="GO:0000049">
    <property type="term" value="F:tRNA binding"/>
    <property type="evidence" value="ECO:0007669"/>
    <property type="project" value="TreeGrafter"/>
</dbReference>
<keyword evidence="6 9" id="KW-0648">Protein biosynthesis</keyword>
<dbReference type="InterPro" id="IPR006195">
    <property type="entry name" value="aa-tRNA-synth_II"/>
</dbReference>
<comment type="cofactor">
    <cofactor evidence="9">
        <name>Mg(2+)</name>
        <dbReference type="ChEBI" id="CHEBI:18420"/>
    </cofactor>
    <text evidence="9">Binds 3 Mg(2+) ions per subunit.</text>
</comment>
<keyword evidence="2 9" id="KW-0436">Ligase</keyword>
<dbReference type="InterPro" id="IPR004365">
    <property type="entry name" value="NA-bd_OB_tRNA"/>
</dbReference>
<protein>
    <recommendedName>
        <fullName evidence="9">Lysine--tRNA ligase</fullName>
        <ecNumber evidence="9">6.1.1.6</ecNumber>
    </recommendedName>
    <alternativeName>
        <fullName evidence="9">Lysyl-tRNA synthetase</fullName>
        <shortName evidence="9">LysRS</shortName>
    </alternativeName>
</protein>
<dbReference type="InterPro" id="IPR012340">
    <property type="entry name" value="NA-bd_OB-fold"/>
</dbReference>
<evidence type="ECO:0000259" key="11">
    <source>
        <dbReference type="PROSITE" id="PS50862"/>
    </source>
</evidence>
<dbReference type="EMBL" id="JACHIP010000005">
    <property type="protein sequence ID" value="MBB5058945.1"/>
    <property type="molecule type" value="Genomic_DNA"/>
</dbReference>
<sequence>MYESKFEEDLYQLRRDKLKQIADLGQPSYPNSYAATTTVPEIWAAYDPITSEQFEADIAAGKKIEVSIAGRIMAIRVQGKAGFAQLQQSGRRLQIYVRKDDVGETAFAIYKLLDLGDHIGVRGHLFRTRTGELTIHVAELTFLTKAMLSLPDKYHGLEDTELRYRQRYVDLFMNTGNAPKAATAPGATTIPGTNTEPGTTTEPGAAYLAASSPDVGEAPQVQPEGPPNVREVFVKRAAILRALRTFFDSRGYLEVETPMMHSIAGGAAARPFTTHHNTLDMDLFLRIAPELYLKRLVVGGMDRVYEINRNFRNEGVSTQHNPEFTMLEFYQAYANYHDLMDLTEELVKFVAVEVNGTTICNFNGNEIDLGTWTKVSMREAIVRWWPDGFGPAPSLDTFDSAATLEEFLHGSLIYLQEHYPQISTPTSEVTGVDVEEHRLRRSLMILISTQLILLRGDLVSRFPKEFWQALGLPSPPPPRPASPQPLGKTIAGIFEAVAERHLIQPTIIYDFPLAVSPLSKQKPDEPDWVERFEFYIGGFEVGNAFSELNDPDEQRRRFDAQMAEKERGDDEAHGMDEDYVRALGYGLPPTGGEGIGIDRLTMILTGSRSIRDVILFPLMRPQAKAQQATAPEEDQTGK</sequence>
<dbReference type="GO" id="GO:0005524">
    <property type="term" value="F:ATP binding"/>
    <property type="evidence" value="ECO:0007669"/>
    <property type="project" value="UniProtKB-UniRule"/>
</dbReference>
<dbReference type="RefSeq" id="WP_184219570.1">
    <property type="nucleotide sequence ID" value="NZ_JACHIP010000005.1"/>
</dbReference>
<dbReference type="PROSITE" id="PS50862">
    <property type="entry name" value="AA_TRNA_LIGASE_II"/>
    <property type="match status" value="1"/>
</dbReference>
<dbReference type="CDD" id="cd00775">
    <property type="entry name" value="LysRS_core"/>
    <property type="match status" value="1"/>
</dbReference>
<dbReference type="PANTHER" id="PTHR42918:SF15">
    <property type="entry name" value="LYSINE--TRNA LIGASE, CHLOROPLASTIC_MITOCHONDRIAL"/>
    <property type="match status" value="1"/>
</dbReference>
<dbReference type="GO" id="GO:0005829">
    <property type="term" value="C:cytosol"/>
    <property type="evidence" value="ECO:0007669"/>
    <property type="project" value="TreeGrafter"/>
</dbReference>
<comment type="similarity">
    <text evidence="1 9">Belongs to the class-II aminoacyl-tRNA synthetase family.</text>
</comment>
<dbReference type="Pfam" id="PF00152">
    <property type="entry name" value="tRNA-synt_2"/>
    <property type="match status" value="1"/>
</dbReference>
<keyword evidence="9" id="KW-0460">Magnesium</keyword>
<keyword evidence="7 9" id="KW-0030">Aminoacyl-tRNA synthetase</keyword>
<evidence type="ECO:0000313" key="13">
    <source>
        <dbReference type="Proteomes" id="UP000540989"/>
    </source>
</evidence>
<feature type="binding site" evidence="9">
    <location>
        <position position="540"/>
    </location>
    <ligand>
        <name>Mg(2+)</name>
        <dbReference type="ChEBI" id="CHEBI:18420"/>
        <label>2</label>
    </ligand>
</feature>
<proteinExistence type="inferred from homology"/>
<keyword evidence="13" id="KW-1185">Reference proteome</keyword>
<dbReference type="InterPro" id="IPR044136">
    <property type="entry name" value="Lys-tRNA-ligase_II_N"/>
</dbReference>
<dbReference type="AlphaFoldDB" id="A0A7W7ZFF5"/>
<dbReference type="GO" id="GO:0000287">
    <property type="term" value="F:magnesium ion binding"/>
    <property type="evidence" value="ECO:0007669"/>
    <property type="project" value="UniProtKB-UniRule"/>
</dbReference>
<comment type="catalytic activity">
    <reaction evidence="8 9">
        <text>tRNA(Lys) + L-lysine + ATP = L-lysyl-tRNA(Lys) + AMP + diphosphate</text>
        <dbReference type="Rhea" id="RHEA:20792"/>
        <dbReference type="Rhea" id="RHEA-COMP:9696"/>
        <dbReference type="Rhea" id="RHEA-COMP:9697"/>
        <dbReference type="ChEBI" id="CHEBI:30616"/>
        <dbReference type="ChEBI" id="CHEBI:32551"/>
        <dbReference type="ChEBI" id="CHEBI:33019"/>
        <dbReference type="ChEBI" id="CHEBI:78442"/>
        <dbReference type="ChEBI" id="CHEBI:78529"/>
        <dbReference type="ChEBI" id="CHEBI:456215"/>
        <dbReference type="EC" id="6.1.1.6"/>
    </reaction>
</comment>
<dbReference type="InterPro" id="IPR002313">
    <property type="entry name" value="Lys-tRNA-ligase_II"/>
</dbReference>
<evidence type="ECO:0000256" key="5">
    <source>
        <dbReference type="ARBA" id="ARBA00022840"/>
    </source>
</evidence>
<evidence type="ECO:0000256" key="10">
    <source>
        <dbReference type="SAM" id="MobiDB-lite"/>
    </source>
</evidence>
<gene>
    <name evidence="9" type="primary">lysS</name>
    <name evidence="12" type="ORF">HDF16_003668</name>
</gene>
<evidence type="ECO:0000256" key="6">
    <source>
        <dbReference type="ARBA" id="ARBA00022917"/>
    </source>
</evidence>
<dbReference type="CDD" id="cd04322">
    <property type="entry name" value="LysRS_N"/>
    <property type="match status" value="1"/>
</dbReference>
<evidence type="ECO:0000256" key="7">
    <source>
        <dbReference type="ARBA" id="ARBA00023146"/>
    </source>
</evidence>
<comment type="subunit">
    <text evidence="9">Homodimer.</text>
</comment>
<evidence type="ECO:0000256" key="1">
    <source>
        <dbReference type="ARBA" id="ARBA00008226"/>
    </source>
</evidence>
<dbReference type="SUPFAM" id="SSF55681">
    <property type="entry name" value="Class II aaRS and biotin synthetases"/>
    <property type="match status" value="1"/>
</dbReference>
<evidence type="ECO:0000256" key="4">
    <source>
        <dbReference type="ARBA" id="ARBA00022741"/>
    </source>
</evidence>
<evidence type="ECO:0000256" key="8">
    <source>
        <dbReference type="ARBA" id="ARBA00048573"/>
    </source>
</evidence>
<dbReference type="InterPro" id="IPR045864">
    <property type="entry name" value="aa-tRNA-synth_II/BPL/LPL"/>
</dbReference>
<keyword evidence="3 9" id="KW-0479">Metal-binding</keyword>
<dbReference type="Proteomes" id="UP000540989">
    <property type="component" value="Unassembled WGS sequence"/>
</dbReference>
<keyword evidence="5 9" id="KW-0067">ATP-binding</keyword>
<keyword evidence="9" id="KW-0963">Cytoplasm</keyword>
<dbReference type="GO" id="GO:0006430">
    <property type="term" value="P:lysyl-tRNA aminoacylation"/>
    <property type="evidence" value="ECO:0007669"/>
    <property type="project" value="UniProtKB-UniRule"/>
</dbReference>
<feature type="region of interest" description="Disordered" evidence="10">
    <location>
        <begin position="180"/>
        <end position="203"/>
    </location>
</feature>
<dbReference type="Pfam" id="PF01336">
    <property type="entry name" value="tRNA_anti-codon"/>
    <property type="match status" value="1"/>
</dbReference>
<organism evidence="12 13">
    <name type="scientific">Granulicella aggregans</name>
    <dbReference type="NCBI Taxonomy" id="474949"/>
    <lineage>
        <taxon>Bacteria</taxon>
        <taxon>Pseudomonadati</taxon>
        <taxon>Acidobacteriota</taxon>
        <taxon>Terriglobia</taxon>
        <taxon>Terriglobales</taxon>
        <taxon>Acidobacteriaceae</taxon>
        <taxon>Granulicella</taxon>
    </lineage>
</organism>
<reference evidence="12 13" key="1">
    <citation type="submission" date="2020-08" db="EMBL/GenBank/DDBJ databases">
        <title>Genomic Encyclopedia of Type Strains, Phase IV (KMG-V): Genome sequencing to study the core and pangenomes of soil and plant-associated prokaryotes.</title>
        <authorList>
            <person name="Whitman W."/>
        </authorList>
    </citation>
    <scope>NUCLEOTIDE SEQUENCE [LARGE SCALE GENOMIC DNA]</scope>
    <source>
        <strain evidence="12 13">M8UP14</strain>
    </source>
</reference>
<feature type="binding site" evidence="9">
    <location>
        <position position="540"/>
    </location>
    <ligand>
        <name>Mg(2+)</name>
        <dbReference type="ChEBI" id="CHEBI:18420"/>
        <label>1</label>
    </ligand>
</feature>
<dbReference type="PRINTS" id="PR00982">
    <property type="entry name" value="TRNASYNTHLYS"/>
</dbReference>
<keyword evidence="4 9" id="KW-0547">Nucleotide-binding</keyword>
<dbReference type="InterPro" id="IPR018149">
    <property type="entry name" value="Lys-tRNA-synth_II_C"/>
</dbReference>
<name>A0A7W7ZFF5_9BACT</name>
<dbReference type="EC" id="6.1.1.6" evidence="9"/>
<dbReference type="PANTHER" id="PTHR42918">
    <property type="entry name" value="LYSYL-TRNA SYNTHETASE"/>
    <property type="match status" value="1"/>
</dbReference>
<dbReference type="Gene3D" id="3.30.930.10">
    <property type="entry name" value="Bira Bifunctional Protein, Domain 2"/>
    <property type="match status" value="2"/>
</dbReference>
<dbReference type="HAMAP" id="MF_00252">
    <property type="entry name" value="Lys_tRNA_synth_class2"/>
    <property type="match status" value="1"/>
</dbReference>
<dbReference type="Gene3D" id="2.40.50.140">
    <property type="entry name" value="Nucleic acid-binding proteins"/>
    <property type="match status" value="1"/>
</dbReference>
<feature type="domain" description="Aminoacyl-transfer RNA synthetases class-II family profile" evidence="11">
    <location>
        <begin position="236"/>
        <end position="621"/>
    </location>
</feature>
<evidence type="ECO:0000256" key="3">
    <source>
        <dbReference type="ARBA" id="ARBA00022723"/>
    </source>
</evidence>
<dbReference type="FunFam" id="2.40.50.140:FF:000024">
    <property type="entry name" value="Lysine--tRNA ligase"/>
    <property type="match status" value="1"/>
</dbReference>
<comment type="caution">
    <text evidence="12">The sequence shown here is derived from an EMBL/GenBank/DDBJ whole genome shotgun (WGS) entry which is preliminary data.</text>
</comment>
<evidence type="ECO:0000256" key="9">
    <source>
        <dbReference type="HAMAP-Rule" id="MF_00252"/>
    </source>
</evidence>
<dbReference type="InterPro" id="IPR004364">
    <property type="entry name" value="Aa-tRNA-synt_II"/>
</dbReference>
<evidence type="ECO:0000313" key="12">
    <source>
        <dbReference type="EMBL" id="MBB5058945.1"/>
    </source>
</evidence>